<evidence type="ECO:0000259" key="1">
    <source>
        <dbReference type="Pfam" id="PF06276"/>
    </source>
</evidence>
<name>A0ABW0QWG3_9BACL</name>
<proteinExistence type="predicted"/>
<feature type="domain" description="Ferric siderophore reductase C-terminal" evidence="2">
    <location>
        <begin position="224"/>
        <end position="246"/>
    </location>
</feature>
<dbReference type="RefSeq" id="WP_378110633.1">
    <property type="nucleotide sequence ID" value="NZ_JBHSNC010000012.1"/>
</dbReference>
<feature type="domain" description="Aerobactin siderophore biosynthesis IucA/IucC-like C-terminal" evidence="1">
    <location>
        <begin position="61"/>
        <end position="173"/>
    </location>
</feature>
<dbReference type="Pfam" id="PF11575">
    <property type="entry name" value="FhuF_C"/>
    <property type="match status" value="1"/>
</dbReference>
<reference evidence="4" key="1">
    <citation type="journal article" date="2019" name="Int. J. Syst. Evol. Microbiol.">
        <title>The Global Catalogue of Microorganisms (GCM) 10K type strain sequencing project: providing services to taxonomists for standard genome sequencing and annotation.</title>
        <authorList>
            <consortium name="The Broad Institute Genomics Platform"/>
            <consortium name="The Broad Institute Genome Sequencing Center for Infectious Disease"/>
            <person name="Wu L."/>
            <person name="Ma J."/>
        </authorList>
    </citation>
    <scope>NUCLEOTIDE SEQUENCE [LARGE SCALE GENOMIC DNA]</scope>
    <source>
        <strain evidence="4">CGMCC 1.18578</strain>
    </source>
</reference>
<protein>
    <submittedName>
        <fullName evidence="3">IucA/IucC family C-terminal-domain containing protein</fullName>
    </submittedName>
</protein>
<evidence type="ECO:0000313" key="4">
    <source>
        <dbReference type="Proteomes" id="UP001596108"/>
    </source>
</evidence>
<accession>A0ABW0QWG3</accession>
<sequence length="260" mass="29888">MLSFDPTLLISRHKFLFEAPDNSANIYSFDGDDRALQIADLVTRFAMALGTTDLRTAGAIFFKRYCPIFAGAVYAWLHHRWALDVSYVNMKVTLTGNNVKFHLLGTSQVAGIESLSSDEEKDEAYMRHLFQDHASPLVAAVSAHTGISQPALWHTIAYSISYWRQEWLAESETELLNERIEQWFRYATSRSTPSWLPDKRINPISCEFRALDDPLQEGHKILIRKACCMNYKLPGEEPHYCYTCPLISDEQRMEQYLEAH</sequence>
<keyword evidence="4" id="KW-1185">Reference proteome</keyword>
<dbReference type="InterPro" id="IPR024726">
    <property type="entry name" value="FhuF_C"/>
</dbReference>
<comment type="caution">
    <text evidence="3">The sequence shown here is derived from an EMBL/GenBank/DDBJ whole genome shotgun (WGS) entry which is preliminary data.</text>
</comment>
<gene>
    <name evidence="3" type="ORF">ACFPQ4_04795</name>
</gene>
<dbReference type="EMBL" id="JBHSNC010000012">
    <property type="protein sequence ID" value="MFC5528773.1"/>
    <property type="molecule type" value="Genomic_DNA"/>
</dbReference>
<organism evidence="3 4">
    <name type="scientific">Cohnella yongneupensis</name>
    <dbReference type="NCBI Taxonomy" id="425006"/>
    <lineage>
        <taxon>Bacteria</taxon>
        <taxon>Bacillati</taxon>
        <taxon>Bacillota</taxon>
        <taxon>Bacilli</taxon>
        <taxon>Bacillales</taxon>
        <taxon>Paenibacillaceae</taxon>
        <taxon>Cohnella</taxon>
    </lineage>
</organism>
<dbReference type="Proteomes" id="UP001596108">
    <property type="component" value="Unassembled WGS sequence"/>
</dbReference>
<dbReference type="Pfam" id="PF06276">
    <property type="entry name" value="FhuF"/>
    <property type="match status" value="1"/>
</dbReference>
<evidence type="ECO:0000313" key="3">
    <source>
        <dbReference type="EMBL" id="MFC5528773.1"/>
    </source>
</evidence>
<dbReference type="InterPro" id="IPR022770">
    <property type="entry name" value="IucA/IucC-like_C"/>
</dbReference>
<evidence type="ECO:0000259" key="2">
    <source>
        <dbReference type="Pfam" id="PF11575"/>
    </source>
</evidence>